<name>A0AAN7B1Z2_9PEZI</name>
<reference evidence="3" key="1">
    <citation type="journal article" date="2023" name="Mol. Phylogenet. Evol.">
        <title>Genome-scale phylogeny and comparative genomics of the fungal order Sordariales.</title>
        <authorList>
            <person name="Hensen N."/>
            <person name="Bonometti L."/>
            <person name="Westerberg I."/>
            <person name="Brannstrom I.O."/>
            <person name="Guillou S."/>
            <person name="Cros-Aarteil S."/>
            <person name="Calhoun S."/>
            <person name="Haridas S."/>
            <person name="Kuo A."/>
            <person name="Mondo S."/>
            <person name="Pangilinan J."/>
            <person name="Riley R."/>
            <person name="LaButti K."/>
            <person name="Andreopoulos B."/>
            <person name="Lipzen A."/>
            <person name="Chen C."/>
            <person name="Yan M."/>
            <person name="Daum C."/>
            <person name="Ng V."/>
            <person name="Clum A."/>
            <person name="Steindorff A."/>
            <person name="Ohm R.A."/>
            <person name="Martin F."/>
            <person name="Silar P."/>
            <person name="Natvig D.O."/>
            <person name="Lalanne C."/>
            <person name="Gautier V."/>
            <person name="Ament-Velasquez S.L."/>
            <person name="Kruys A."/>
            <person name="Hutchinson M.I."/>
            <person name="Powell A.J."/>
            <person name="Barry K."/>
            <person name="Miller A.N."/>
            <person name="Grigoriev I.V."/>
            <person name="Debuchy R."/>
            <person name="Gladieux P."/>
            <person name="Hiltunen Thoren M."/>
            <person name="Johannesson H."/>
        </authorList>
    </citation>
    <scope>NUCLEOTIDE SEQUENCE</scope>
    <source>
        <strain evidence="3">PSN293</strain>
    </source>
</reference>
<feature type="signal peptide" evidence="2">
    <location>
        <begin position="1"/>
        <end position="28"/>
    </location>
</feature>
<evidence type="ECO:0000313" key="4">
    <source>
        <dbReference type="Proteomes" id="UP001301769"/>
    </source>
</evidence>
<dbReference type="AlphaFoldDB" id="A0AAN7B1Z2"/>
<feature type="chain" id="PRO_5042913900" evidence="2">
    <location>
        <begin position="29"/>
        <end position="250"/>
    </location>
</feature>
<gene>
    <name evidence="3" type="ORF">QBC37DRAFT_391025</name>
</gene>
<evidence type="ECO:0000256" key="1">
    <source>
        <dbReference type="SAM" id="MobiDB-lite"/>
    </source>
</evidence>
<reference evidence="3" key="2">
    <citation type="submission" date="2023-05" db="EMBL/GenBank/DDBJ databases">
        <authorList>
            <consortium name="Lawrence Berkeley National Laboratory"/>
            <person name="Steindorff A."/>
            <person name="Hensen N."/>
            <person name="Bonometti L."/>
            <person name="Westerberg I."/>
            <person name="Brannstrom I.O."/>
            <person name="Guillou S."/>
            <person name="Cros-Aarteil S."/>
            <person name="Calhoun S."/>
            <person name="Haridas S."/>
            <person name="Kuo A."/>
            <person name="Mondo S."/>
            <person name="Pangilinan J."/>
            <person name="Riley R."/>
            <person name="Labutti K."/>
            <person name="Andreopoulos B."/>
            <person name="Lipzen A."/>
            <person name="Chen C."/>
            <person name="Yanf M."/>
            <person name="Daum C."/>
            <person name="Ng V."/>
            <person name="Clum A."/>
            <person name="Ohm R."/>
            <person name="Martin F."/>
            <person name="Silar P."/>
            <person name="Natvig D."/>
            <person name="Lalanne C."/>
            <person name="Gautier V."/>
            <person name="Ament-Velasquez S.L."/>
            <person name="Kruys A."/>
            <person name="Hutchinson M.I."/>
            <person name="Powell A.J."/>
            <person name="Barry K."/>
            <person name="Miller A.N."/>
            <person name="Grigoriev I.V."/>
            <person name="Debuchy R."/>
            <person name="Gladieux P."/>
            <person name="Thoren M.H."/>
            <person name="Johannesson H."/>
        </authorList>
    </citation>
    <scope>NUCLEOTIDE SEQUENCE</scope>
    <source>
        <strain evidence="3">PSN293</strain>
    </source>
</reference>
<dbReference type="Proteomes" id="UP001301769">
    <property type="component" value="Unassembled WGS sequence"/>
</dbReference>
<accession>A0AAN7B1Z2</accession>
<comment type="caution">
    <text evidence="3">The sequence shown here is derived from an EMBL/GenBank/DDBJ whole genome shotgun (WGS) entry which is preliminary data.</text>
</comment>
<evidence type="ECO:0000256" key="2">
    <source>
        <dbReference type="SAM" id="SignalP"/>
    </source>
</evidence>
<protein>
    <submittedName>
        <fullName evidence="3">Uncharacterized protein</fullName>
    </submittedName>
</protein>
<organism evidence="3 4">
    <name type="scientific">Rhypophila decipiens</name>
    <dbReference type="NCBI Taxonomy" id="261697"/>
    <lineage>
        <taxon>Eukaryota</taxon>
        <taxon>Fungi</taxon>
        <taxon>Dikarya</taxon>
        <taxon>Ascomycota</taxon>
        <taxon>Pezizomycotina</taxon>
        <taxon>Sordariomycetes</taxon>
        <taxon>Sordariomycetidae</taxon>
        <taxon>Sordariales</taxon>
        <taxon>Naviculisporaceae</taxon>
        <taxon>Rhypophila</taxon>
    </lineage>
</organism>
<keyword evidence="4" id="KW-1185">Reference proteome</keyword>
<keyword evidence="2" id="KW-0732">Signal</keyword>
<sequence length="250" mass="27350">MRILASPHMRVSKLWATVVLGGRSSVLAQETNQPTARPSSSTMDSPASRTYPTTITSSYLTTITGSAALTIDHVTVLDPWPTSPDPEIVPYTMFQTGITQRTIVPIIASPSAVSSEQPGIPAAENITTMITTTTTYLLWVIYAFDMSPYTIPACPGPEGCAYSSIKPNGRCEELGWQTRCAGQCLLKDWMWWCTKVGEDDLGSIRGRVCDDGMGVNATLEQLVEPCDHTDWRARCVRCAEDEGVTEFPDY</sequence>
<proteinExistence type="predicted"/>
<evidence type="ECO:0000313" key="3">
    <source>
        <dbReference type="EMBL" id="KAK4209766.1"/>
    </source>
</evidence>
<dbReference type="EMBL" id="MU858195">
    <property type="protein sequence ID" value="KAK4209766.1"/>
    <property type="molecule type" value="Genomic_DNA"/>
</dbReference>
<feature type="region of interest" description="Disordered" evidence="1">
    <location>
        <begin position="29"/>
        <end position="50"/>
    </location>
</feature>
<feature type="compositionally biased region" description="Polar residues" evidence="1">
    <location>
        <begin position="29"/>
        <end position="48"/>
    </location>
</feature>